<keyword evidence="3" id="KW-1185">Reference proteome</keyword>
<comment type="caution">
    <text evidence="2">The sequence shown here is derived from an EMBL/GenBank/DDBJ whole genome shotgun (WGS) entry which is preliminary data.</text>
</comment>
<evidence type="ECO:0000313" key="2">
    <source>
        <dbReference type="EMBL" id="KXL53394.1"/>
    </source>
</evidence>
<proteinExistence type="predicted"/>
<dbReference type="OrthoDB" id="2088084at2"/>
<name>A0A136WFW0_9FIRM</name>
<gene>
    <name evidence="2" type="ORF">CLNEO_13650</name>
</gene>
<accession>A0A136WFW0</accession>
<dbReference type="Proteomes" id="UP000070539">
    <property type="component" value="Unassembled WGS sequence"/>
</dbReference>
<sequence>MRNIRVVHSLALMMHLVRNGFAVIKVIDSFTDKNLKVFLFEDSEELKDCMIRFKK</sequence>
<reference evidence="2 3" key="1">
    <citation type="submission" date="2016-01" db="EMBL/GenBank/DDBJ databases">
        <title>Genome sequence of Clostridium neopropionicum X4, DSM-3847.</title>
        <authorList>
            <person name="Poehlein A."/>
            <person name="Beck M.H."/>
            <person name="Bengelsdorf F.R."/>
            <person name="Daniel R."/>
            <person name="Duerre P."/>
        </authorList>
    </citation>
    <scope>NUCLEOTIDE SEQUENCE [LARGE SCALE GENOMIC DNA]</scope>
    <source>
        <strain evidence="2 3">DSM-3847</strain>
    </source>
</reference>
<feature type="domain" description="DUF5659" evidence="1">
    <location>
        <begin position="6"/>
        <end position="54"/>
    </location>
</feature>
<dbReference type="AlphaFoldDB" id="A0A136WFW0"/>
<dbReference type="Pfam" id="PF18903">
    <property type="entry name" value="DUF5659"/>
    <property type="match status" value="1"/>
</dbReference>
<dbReference type="STRING" id="36847.CLNEO_13650"/>
<evidence type="ECO:0000259" key="1">
    <source>
        <dbReference type="Pfam" id="PF18903"/>
    </source>
</evidence>
<dbReference type="EMBL" id="LRVM01000003">
    <property type="protein sequence ID" value="KXL53394.1"/>
    <property type="molecule type" value="Genomic_DNA"/>
</dbReference>
<dbReference type="InterPro" id="IPR043718">
    <property type="entry name" value="DUF5659"/>
</dbReference>
<protein>
    <recommendedName>
        <fullName evidence="1">DUF5659 domain-containing protein</fullName>
    </recommendedName>
</protein>
<evidence type="ECO:0000313" key="3">
    <source>
        <dbReference type="Proteomes" id="UP000070539"/>
    </source>
</evidence>
<organism evidence="2 3">
    <name type="scientific">Anaerotignum neopropionicum</name>
    <dbReference type="NCBI Taxonomy" id="36847"/>
    <lineage>
        <taxon>Bacteria</taxon>
        <taxon>Bacillati</taxon>
        <taxon>Bacillota</taxon>
        <taxon>Clostridia</taxon>
        <taxon>Lachnospirales</taxon>
        <taxon>Anaerotignaceae</taxon>
        <taxon>Anaerotignum</taxon>
    </lineage>
</organism>
<dbReference type="RefSeq" id="WP_157723499.1">
    <property type="nucleotide sequence ID" value="NZ_LRVM01000003.1"/>
</dbReference>